<accession>A0A8J8MJQ3</accession>
<protein>
    <submittedName>
        <fullName evidence="1">Uncharacterized protein</fullName>
    </submittedName>
</protein>
<organism evidence="1 2">
    <name type="scientific">Vallitalea pronyensis</name>
    <dbReference type="NCBI Taxonomy" id="1348613"/>
    <lineage>
        <taxon>Bacteria</taxon>
        <taxon>Bacillati</taxon>
        <taxon>Bacillota</taxon>
        <taxon>Clostridia</taxon>
        <taxon>Lachnospirales</taxon>
        <taxon>Vallitaleaceae</taxon>
        <taxon>Vallitalea</taxon>
    </lineage>
</organism>
<evidence type="ECO:0000313" key="2">
    <source>
        <dbReference type="Proteomes" id="UP000683246"/>
    </source>
</evidence>
<proteinExistence type="predicted"/>
<dbReference type="EMBL" id="CP058649">
    <property type="protein sequence ID" value="QUI22929.1"/>
    <property type="molecule type" value="Genomic_DNA"/>
</dbReference>
<gene>
    <name evidence="1" type="ORF">HZI73_11795</name>
</gene>
<keyword evidence="2" id="KW-1185">Reference proteome</keyword>
<dbReference type="KEGG" id="vpy:HZI73_11795"/>
<reference evidence="1" key="1">
    <citation type="submission" date="2020-07" db="EMBL/GenBank/DDBJ databases">
        <title>Vallitalea pronyensis genome.</title>
        <authorList>
            <person name="Postec A."/>
        </authorList>
    </citation>
    <scope>NUCLEOTIDE SEQUENCE</scope>
    <source>
        <strain evidence="1">FatNI3</strain>
    </source>
</reference>
<dbReference type="RefSeq" id="WP_212698424.1">
    <property type="nucleotide sequence ID" value="NZ_CP058649.1"/>
</dbReference>
<sequence>MFKIRCGRTRIKQSPFVWGLFFYLSKVAYSHFFSYDYPKTKDRPIQHRFNSINPIHKKVSERITPIAPFGNMDISNMPKATHIRINPANRGRKNISFTHYNNISIITLYE</sequence>
<dbReference type="Proteomes" id="UP000683246">
    <property type="component" value="Chromosome"/>
</dbReference>
<evidence type="ECO:0000313" key="1">
    <source>
        <dbReference type="EMBL" id="QUI22929.1"/>
    </source>
</evidence>
<dbReference type="AlphaFoldDB" id="A0A8J8MJQ3"/>
<name>A0A8J8MJQ3_9FIRM</name>